<evidence type="ECO:0000313" key="4">
    <source>
        <dbReference type="Proteomes" id="UP001150925"/>
    </source>
</evidence>
<feature type="compositionally biased region" description="Low complexity" evidence="1">
    <location>
        <begin position="47"/>
        <end position="60"/>
    </location>
</feature>
<keyword evidence="4" id="KW-1185">Reference proteome</keyword>
<feature type="chain" id="PRO_5040912715" evidence="2">
    <location>
        <begin position="22"/>
        <end position="75"/>
    </location>
</feature>
<feature type="non-terminal residue" evidence="3">
    <location>
        <position position="75"/>
    </location>
</feature>
<accession>A0A9W8AJV9</accession>
<feature type="compositionally biased region" description="Polar residues" evidence="1">
    <location>
        <begin position="62"/>
        <end position="75"/>
    </location>
</feature>
<evidence type="ECO:0000256" key="1">
    <source>
        <dbReference type="SAM" id="MobiDB-lite"/>
    </source>
</evidence>
<feature type="signal peptide" evidence="2">
    <location>
        <begin position="1"/>
        <end position="21"/>
    </location>
</feature>
<sequence length="75" mass="8382">MKVNTCFSVAIVGMLATSVLALPSTLHRRQMNDVQNQGNYQDPGMAQQDQQFQNQGNYQDPNMDQQGQPPVQQDS</sequence>
<dbReference type="AlphaFoldDB" id="A0A9W8AJV9"/>
<protein>
    <submittedName>
        <fullName evidence="3">Uncharacterized protein</fullName>
    </submittedName>
</protein>
<dbReference type="Proteomes" id="UP001150925">
    <property type="component" value="Unassembled WGS sequence"/>
</dbReference>
<name>A0A9W8AJV9_9FUNG</name>
<organism evidence="3 4">
    <name type="scientific">Dispira parvispora</name>
    <dbReference type="NCBI Taxonomy" id="1520584"/>
    <lineage>
        <taxon>Eukaryota</taxon>
        <taxon>Fungi</taxon>
        <taxon>Fungi incertae sedis</taxon>
        <taxon>Zoopagomycota</taxon>
        <taxon>Kickxellomycotina</taxon>
        <taxon>Dimargaritomycetes</taxon>
        <taxon>Dimargaritales</taxon>
        <taxon>Dimargaritaceae</taxon>
        <taxon>Dispira</taxon>
    </lineage>
</organism>
<keyword evidence="2" id="KW-0732">Signal</keyword>
<feature type="region of interest" description="Disordered" evidence="1">
    <location>
        <begin position="31"/>
        <end position="75"/>
    </location>
</feature>
<dbReference type="OrthoDB" id="10577129at2759"/>
<gene>
    <name evidence="3" type="ORF">IWQ62_004899</name>
</gene>
<proteinExistence type="predicted"/>
<comment type="caution">
    <text evidence="3">The sequence shown here is derived from an EMBL/GenBank/DDBJ whole genome shotgun (WGS) entry which is preliminary data.</text>
</comment>
<reference evidence="3" key="1">
    <citation type="submission" date="2022-07" db="EMBL/GenBank/DDBJ databases">
        <title>Phylogenomic reconstructions and comparative analyses of Kickxellomycotina fungi.</title>
        <authorList>
            <person name="Reynolds N.K."/>
            <person name="Stajich J.E."/>
            <person name="Barry K."/>
            <person name="Grigoriev I.V."/>
            <person name="Crous P."/>
            <person name="Smith M.E."/>
        </authorList>
    </citation>
    <scope>NUCLEOTIDE SEQUENCE</scope>
    <source>
        <strain evidence="3">RSA 1196</strain>
    </source>
</reference>
<dbReference type="EMBL" id="JANBPY010001790">
    <property type="protein sequence ID" value="KAJ1958434.1"/>
    <property type="molecule type" value="Genomic_DNA"/>
</dbReference>
<evidence type="ECO:0000256" key="2">
    <source>
        <dbReference type="SAM" id="SignalP"/>
    </source>
</evidence>
<evidence type="ECO:0000313" key="3">
    <source>
        <dbReference type="EMBL" id="KAJ1958434.1"/>
    </source>
</evidence>